<accession>A0A507QKG9</accession>
<protein>
    <submittedName>
        <fullName evidence="3">Uncharacterized protein</fullName>
    </submittedName>
</protein>
<evidence type="ECO:0000313" key="3">
    <source>
        <dbReference type="EMBL" id="TQB69039.1"/>
    </source>
</evidence>
<dbReference type="OrthoDB" id="4188466at2759"/>
<dbReference type="AlphaFoldDB" id="A0A507QKG9"/>
<evidence type="ECO:0000256" key="1">
    <source>
        <dbReference type="SAM" id="Coils"/>
    </source>
</evidence>
<feature type="region of interest" description="Disordered" evidence="2">
    <location>
        <begin position="345"/>
        <end position="366"/>
    </location>
</feature>
<reference evidence="3 4" key="1">
    <citation type="submission" date="2019-06" db="EMBL/GenBank/DDBJ databases">
        <title>Wine fermentation using esterase from Monascus purpureus.</title>
        <authorList>
            <person name="Geng C."/>
            <person name="Zhang Y."/>
        </authorList>
    </citation>
    <scope>NUCLEOTIDE SEQUENCE [LARGE SCALE GENOMIC DNA]</scope>
    <source>
        <strain evidence="3">HQ1</strain>
    </source>
</reference>
<dbReference type="Proteomes" id="UP000319663">
    <property type="component" value="Unassembled WGS sequence"/>
</dbReference>
<feature type="region of interest" description="Disordered" evidence="2">
    <location>
        <begin position="254"/>
        <end position="279"/>
    </location>
</feature>
<organism evidence="3 4">
    <name type="scientific">Monascus purpureus</name>
    <name type="common">Red mold</name>
    <name type="synonym">Monascus anka</name>
    <dbReference type="NCBI Taxonomy" id="5098"/>
    <lineage>
        <taxon>Eukaryota</taxon>
        <taxon>Fungi</taxon>
        <taxon>Dikarya</taxon>
        <taxon>Ascomycota</taxon>
        <taxon>Pezizomycotina</taxon>
        <taxon>Eurotiomycetes</taxon>
        <taxon>Eurotiomycetidae</taxon>
        <taxon>Eurotiales</taxon>
        <taxon>Aspergillaceae</taxon>
        <taxon>Monascus</taxon>
    </lineage>
</organism>
<dbReference type="SUPFAM" id="SSF57997">
    <property type="entry name" value="Tropomyosin"/>
    <property type="match status" value="1"/>
</dbReference>
<evidence type="ECO:0000256" key="2">
    <source>
        <dbReference type="SAM" id="MobiDB-lite"/>
    </source>
</evidence>
<proteinExistence type="predicted"/>
<name>A0A507QKG9_MONPU</name>
<feature type="coiled-coil region" evidence="1">
    <location>
        <begin position="91"/>
        <end position="146"/>
    </location>
</feature>
<dbReference type="EMBL" id="VIFY01000175">
    <property type="protein sequence ID" value="TQB69039.1"/>
    <property type="molecule type" value="Genomic_DNA"/>
</dbReference>
<evidence type="ECO:0000313" key="4">
    <source>
        <dbReference type="Proteomes" id="UP000319663"/>
    </source>
</evidence>
<comment type="caution">
    <text evidence="3">The sequence shown here is derived from an EMBL/GenBank/DDBJ whole genome shotgun (WGS) entry which is preliminary data.</text>
</comment>
<sequence length="366" mass="41019">MASTTPRDLYASLRSLHRAAQNGPHPSPNLSLPDRSRLASTDTAIAFVAQHTEHLYAKQESSFVEIIAVKHGVENLGNKVNHFESGVKGALTSLAGRLDSVEERLDGVEENLGELRSQVKNVESQVKNVESQVKTLQNNVQSIENLVRNTTSIQLNSLAKWRDDPVHPIFSSAGGLAPDFPNTVYQFWALLMNPTALTRLAQHYEIGGWERWQRSSSHETDVTEFLALEDAVATCPERCLQALAGKWGLHYHQLQPPESRTKRKADSEDSAQSRRRPRVDFDEVVESVISQDDRGRYTWQNRNIRIGPRQPLPESSEISFTEVLRRYPNPPGHLRVSFESAEIRHLPRPSTPSPERPAHAAASSHS</sequence>
<keyword evidence="4" id="KW-1185">Reference proteome</keyword>
<dbReference type="Gene3D" id="1.20.5.340">
    <property type="match status" value="1"/>
</dbReference>
<keyword evidence="1" id="KW-0175">Coiled coil</keyword>
<dbReference type="STRING" id="5098.A0A507QKG9"/>
<gene>
    <name evidence="3" type="ORF">MPDQ_002403</name>
</gene>